<protein>
    <recommendedName>
        <fullName evidence="5">Protein TonB</fullName>
    </recommendedName>
</protein>
<dbReference type="GO" id="GO:0015891">
    <property type="term" value="P:siderophore transport"/>
    <property type="evidence" value="ECO:0007669"/>
    <property type="project" value="InterPro"/>
</dbReference>
<dbReference type="GO" id="GO:0015031">
    <property type="term" value="P:protein transport"/>
    <property type="evidence" value="ECO:0007669"/>
    <property type="project" value="UniProtKB-UniRule"/>
</dbReference>
<evidence type="ECO:0000256" key="4">
    <source>
        <dbReference type="ARBA" id="ARBA00023136"/>
    </source>
</evidence>
<sequence>MTYSWIAIILILCACASGPSPEQRAEQRVWKQQVFSHLSRLKSYPRQARAQGLAGQVEVEFTVDAQGRVVRQRILRNTGSALFVQAVQTWLSSASPLPAPPPWLLEGGEARVRAPFVFCPERHCPE</sequence>
<dbReference type="PRINTS" id="PR01374">
    <property type="entry name" value="TONBPROTEIN"/>
</dbReference>
<feature type="domain" description="TonB C-terminal" evidence="6">
    <location>
        <begin position="29"/>
        <end position="126"/>
    </location>
</feature>
<evidence type="ECO:0000256" key="2">
    <source>
        <dbReference type="ARBA" id="ARBA00022692"/>
    </source>
</evidence>
<dbReference type="GO" id="GO:0055085">
    <property type="term" value="P:transmembrane transport"/>
    <property type="evidence" value="ECO:0007669"/>
    <property type="project" value="InterPro"/>
</dbReference>
<evidence type="ECO:0000256" key="1">
    <source>
        <dbReference type="ARBA" id="ARBA00004167"/>
    </source>
</evidence>
<dbReference type="Gene3D" id="3.30.1150.10">
    <property type="match status" value="1"/>
</dbReference>
<dbReference type="SUPFAM" id="SSF74653">
    <property type="entry name" value="TolA/TonB C-terminal domain"/>
    <property type="match status" value="1"/>
</dbReference>
<dbReference type="InterPro" id="IPR003538">
    <property type="entry name" value="TonB"/>
</dbReference>
<gene>
    <name evidence="7" type="ORF">FM069_13490</name>
</gene>
<evidence type="ECO:0000256" key="3">
    <source>
        <dbReference type="ARBA" id="ARBA00022989"/>
    </source>
</evidence>
<dbReference type="NCBIfam" id="TIGR01352">
    <property type="entry name" value="tonB_Cterm"/>
    <property type="match status" value="1"/>
</dbReference>
<dbReference type="Proteomes" id="UP000315235">
    <property type="component" value="Unassembled WGS sequence"/>
</dbReference>
<dbReference type="EMBL" id="VJOY01000009">
    <property type="protein sequence ID" value="TRX74143.1"/>
    <property type="molecule type" value="Genomic_DNA"/>
</dbReference>
<keyword evidence="8" id="KW-1185">Reference proteome</keyword>
<dbReference type="AlphaFoldDB" id="A0A553GXC7"/>
<dbReference type="Pfam" id="PF03544">
    <property type="entry name" value="TonB_C"/>
    <property type="match status" value="1"/>
</dbReference>
<accession>A0A553GXC7</accession>
<dbReference type="PROSITE" id="PS52015">
    <property type="entry name" value="TONB_CTD"/>
    <property type="match status" value="1"/>
</dbReference>
<keyword evidence="5" id="KW-1003">Cell membrane</keyword>
<reference evidence="7 8" key="1">
    <citation type="submission" date="2019-07" db="EMBL/GenBank/DDBJ databases">
        <title>Pseudomonas mangiferae sp. nov., isolated from bark of mango tree in Thailand.</title>
        <authorList>
            <person name="Srisuk N."/>
            <person name="Anurat P."/>
        </authorList>
    </citation>
    <scope>NUCLEOTIDE SEQUENCE [LARGE SCALE GENOMIC DNA]</scope>
    <source>
        <strain evidence="7 8">DMKU_BBB3-04</strain>
    </source>
</reference>
<comment type="caution">
    <text evidence="7">The sequence shown here is derived from an EMBL/GenBank/DDBJ whole genome shotgun (WGS) entry which is preliminary data.</text>
</comment>
<keyword evidence="5" id="KW-0997">Cell inner membrane</keyword>
<dbReference type="GO" id="GO:0031992">
    <property type="term" value="F:energy transducer activity"/>
    <property type="evidence" value="ECO:0007669"/>
    <property type="project" value="InterPro"/>
</dbReference>
<keyword evidence="2" id="KW-0812">Transmembrane</keyword>
<keyword evidence="5" id="KW-0653">Protein transport</keyword>
<dbReference type="GO" id="GO:0005886">
    <property type="term" value="C:plasma membrane"/>
    <property type="evidence" value="ECO:0007669"/>
    <property type="project" value="UniProtKB-SubCell"/>
</dbReference>
<dbReference type="GO" id="GO:0030288">
    <property type="term" value="C:outer membrane-bounded periplasmic space"/>
    <property type="evidence" value="ECO:0007669"/>
    <property type="project" value="InterPro"/>
</dbReference>
<evidence type="ECO:0000313" key="7">
    <source>
        <dbReference type="EMBL" id="TRX74143.1"/>
    </source>
</evidence>
<evidence type="ECO:0000259" key="6">
    <source>
        <dbReference type="PROSITE" id="PS52015"/>
    </source>
</evidence>
<dbReference type="OrthoDB" id="6885459at2"/>
<dbReference type="InterPro" id="IPR037682">
    <property type="entry name" value="TonB_C"/>
</dbReference>
<organism evidence="7 8">
    <name type="scientific">Pseudomonas mangiferae</name>
    <dbReference type="NCBI Taxonomy" id="2593654"/>
    <lineage>
        <taxon>Bacteria</taxon>
        <taxon>Pseudomonadati</taxon>
        <taxon>Pseudomonadota</taxon>
        <taxon>Gammaproteobacteria</taxon>
        <taxon>Pseudomonadales</taxon>
        <taxon>Pseudomonadaceae</taxon>
        <taxon>Pseudomonas</taxon>
    </lineage>
</organism>
<comment type="subcellular location">
    <subcellularLocation>
        <location evidence="5">Cell inner membrane</location>
        <topology evidence="5">Single-pass membrane protein</topology>
        <orientation evidence="5">Periplasmic side</orientation>
    </subcellularLocation>
    <subcellularLocation>
        <location evidence="1">Membrane</location>
        <topology evidence="1">Single-pass membrane protein</topology>
    </subcellularLocation>
</comment>
<keyword evidence="3" id="KW-1133">Transmembrane helix</keyword>
<proteinExistence type="inferred from homology"/>
<evidence type="ECO:0000313" key="8">
    <source>
        <dbReference type="Proteomes" id="UP000315235"/>
    </source>
</evidence>
<comment type="function">
    <text evidence="5">Interacts with outer membrane receptor proteins that carry out high-affinity binding and energy dependent uptake into the periplasmic space of specific substrates. It could act to transduce energy from the cytoplasmic membrane to specific energy-requiring processes in the outer membrane, resulting in the release into the periplasm of ligands bound by these outer membrane proteins.</text>
</comment>
<keyword evidence="5" id="KW-0735">Signal-anchor</keyword>
<comment type="similarity">
    <text evidence="5">Belongs to the TonB family.</text>
</comment>
<keyword evidence="5" id="KW-0813">Transport</keyword>
<dbReference type="RefSeq" id="WP_143488881.1">
    <property type="nucleotide sequence ID" value="NZ_VJOY01000009.1"/>
</dbReference>
<name>A0A553GXC7_9PSED</name>
<keyword evidence="4" id="KW-0472">Membrane</keyword>
<dbReference type="InterPro" id="IPR006260">
    <property type="entry name" value="TonB/TolA_C"/>
</dbReference>
<evidence type="ECO:0000256" key="5">
    <source>
        <dbReference type="RuleBase" id="RU362123"/>
    </source>
</evidence>